<reference evidence="2" key="2">
    <citation type="submission" date="2020-11" db="EMBL/GenBank/DDBJ databases">
        <authorList>
            <consortium name="DOE Joint Genome Institute"/>
            <person name="Kuo A."/>
            <person name="Miyauchi S."/>
            <person name="Kiss E."/>
            <person name="Drula E."/>
            <person name="Kohler A."/>
            <person name="Sanchez-Garcia M."/>
            <person name="Andreopoulos B."/>
            <person name="Barry K.W."/>
            <person name="Bonito G."/>
            <person name="Buee M."/>
            <person name="Carver A."/>
            <person name="Chen C."/>
            <person name="Cichocki N."/>
            <person name="Clum A."/>
            <person name="Culley D."/>
            <person name="Crous P.W."/>
            <person name="Fauchery L."/>
            <person name="Girlanda M."/>
            <person name="Hayes R."/>
            <person name="Keri Z."/>
            <person name="Labutti K."/>
            <person name="Lipzen A."/>
            <person name="Lombard V."/>
            <person name="Magnuson J."/>
            <person name="Maillard F."/>
            <person name="Morin E."/>
            <person name="Murat C."/>
            <person name="Nolan M."/>
            <person name="Ohm R."/>
            <person name="Pangilinan J."/>
            <person name="Pereira M."/>
            <person name="Perotto S."/>
            <person name="Peter M."/>
            <person name="Riley R."/>
            <person name="Sitrit Y."/>
            <person name="Stielow B."/>
            <person name="Szollosi G."/>
            <person name="Zifcakova L."/>
            <person name="Stursova M."/>
            <person name="Spatafora J.W."/>
            <person name="Tedersoo L."/>
            <person name="Vaario L.-M."/>
            <person name="Yamada A."/>
            <person name="Yan M."/>
            <person name="Wang P."/>
            <person name="Xu J."/>
            <person name="Bruns T."/>
            <person name="Baldrian P."/>
            <person name="Vilgalys R."/>
            <person name="Henrissat B."/>
            <person name="Grigoriev I.V."/>
            <person name="Hibbett D."/>
            <person name="Nagy L.G."/>
            <person name="Martin F.M."/>
        </authorList>
    </citation>
    <scope>NUCLEOTIDE SEQUENCE</scope>
    <source>
        <strain evidence="2">UH-Tt-Lm1</strain>
    </source>
</reference>
<accession>A0A9P6HEH4</accession>
<feature type="compositionally biased region" description="Basic and acidic residues" evidence="1">
    <location>
        <begin position="86"/>
        <end position="100"/>
    </location>
</feature>
<feature type="region of interest" description="Disordered" evidence="1">
    <location>
        <begin position="44"/>
        <end position="100"/>
    </location>
</feature>
<comment type="caution">
    <text evidence="2">The sequence shown here is derived from an EMBL/GenBank/DDBJ whole genome shotgun (WGS) entry which is preliminary data.</text>
</comment>
<sequence length="191" mass="21068">MTNKTDYLGRYASGGQTKGFITRENGKRGGLCCTRCKLTVGGTREREAEGTKGSRTTYVEYEVSEGKKGGDEEGKGGRQQGTACTIDDRRRTKREGGAEEKACAVDKQVERFGGGGGNGGSRVEREKAGLGAGYGWLSRAEVVEMEGWWRCGVARKQEFVRERVDGWTSPRRLEWLAFALERRNGRADKRG</sequence>
<reference evidence="2" key="1">
    <citation type="journal article" date="2020" name="Nat. Commun.">
        <title>Large-scale genome sequencing of mycorrhizal fungi provides insights into the early evolution of symbiotic traits.</title>
        <authorList>
            <person name="Miyauchi S."/>
            <person name="Kiss E."/>
            <person name="Kuo A."/>
            <person name="Drula E."/>
            <person name="Kohler A."/>
            <person name="Sanchez-Garcia M."/>
            <person name="Morin E."/>
            <person name="Andreopoulos B."/>
            <person name="Barry K.W."/>
            <person name="Bonito G."/>
            <person name="Buee M."/>
            <person name="Carver A."/>
            <person name="Chen C."/>
            <person name="Cichocki N."/>
            <person name="Clum A."/>
            <person name="Culley D."/>
            <person name="Crous P.W."/>
            <person name="Fauchery L."/>
            <person name="Girlanda M."/>
            <person name="Hayes R.D."/>
            <person name="Keri Z."/>
            <person name="LaButti K."/>
            <person name="Lipzen A."/>
            <person name="Lombard V."/>
            <person name="Magnuson J."/>
            <person name="Maillard F."/>
            <person name="Murat C."/>
            <person name="Nolan M."/>
            <person name="Ohm R.A."/>
            <person name="Pangilinan J."/>
            <person name="Pereira M.F."/>
            <person name="Perotto S."/>
            <person name="Peter M."/>
            <person name="Pfister S."/>
            <person name="Riley R."/>
            <person name="Sitrit Y."/>
            <person name="Stielow J.B."/>
            <person name="Szollosi G."/>
            <person name="Zifcakova L."/>
            <person name="Stursova M."/>
            <person name="Spatafora J.W."/>
            <person name="Tedersoo L."/>
            <person name="Vaario L.M."/>
            <person name="Yamada A."/>
            <person name="Yan M."/>
            <person name="Wang P."/>
            <person name="Xu J."/>
            <person name="Bruns T."/>
            <person name="Baldrian P."/>
            <person name="Vilgalys R."/>
            <person name="Dunand C."/>
            <person name="Henrissat B."/>
            <person name="Grigoriev I.V."/>
            <person name="Hibbett D."/>
            <person name="Nagy L.G."/>
            <person name="Martin F.M."/>
        </authorList>
    </citation>
    <scope>NUCLEOTIDE SEQUENCE</scope>
    <source>
        <strain evidence="2">UH-Tt-Lm1</strain>
    </source>
</reference>
<evidence type="ECO:0000313" key="2">
    <source>
        <dbReference type="EMBL" id="KAF9784045.1"/>
    </source>
</evidence>
<dbReference type="AlphaFoldDB" id="A0A9P6HEH4"/>
<proteinExistence type="predicted"/>
<name>A0A9P6HEH4_9AGAM</name>
<feature type="compositionally biased region" description="Basic and acidic residues" evidence="1">
    <location>
        <begin position="64"/>
        <end position="76"/>
    </location>
</feature>
<protein>
    <submittedName>
        <fullName evidence="2">Uncharacterized protein</fullName>
    </submittedName>
</protein>
<dbReference type="Proteomes" id="UP000736335">
    <property type="component" value="Unassembled WGS sequence"/>
</dbReference>
<keyword evidence="3" id="KW-1185">Reference proteome</keyword>
<dbReference type="EMBL" id="WIUZ02000009">
    <property type="protein sequence ID" value="KAF9784045.1"/>
    <property type="molecule type" value="Genomic_DNA"/>
</dbReference>
<evidence type="ECO:0000313" key="3">
    <source>
        <dbReference type="Proteomes" id="UP000736335"/>
    </source>
</evidence>
<evidence type="ECO:0000256" key="1">
    <source>
        <dbReference type="SAM" id="MobiDB-lite"/>
    </source>
</evidence>
<organism evidence="2 3">
    <name type="scientific">Thelephora terrestris</name>
    <dbReference type="NCBI Taxonomy" id="56493"/>
    <lineage>
        <taxon>Eukaryota</taxon>
        <taxon>Fungi</taxon>
        <taxon>Dikarya</taxon>
        <taxon>Basidiomycota</taxon>
        <taxon>Agaricomycotina</taxon>
        <taxon>Agaricomycetes</taxon>
        <taxon>Thelephorales</taxon>
        <taxon>Thelephoraceae</taxon>
        <taxon>Thelephora</taxon>
    </lineage>
</organism>
<gene>
    <name evidence="2" type="ORF">BJ322DRAFT_1021773</name>
</gene>